<proteinExistence type="predicted"/>
<name>A0ABV6V1B7_9ACTN</name>
<organism evidence="1 2">
    <name type="scientific">Streptacidiphilus cavernicola</name>
    <dbReference type="NCBI Taxonomy" id="3342716"/>
    <lineage>
        <taxon>Bacteria</taxon>
        <taxon>Bacillati</taxon>
        <taxon>Actinomycetota</taxon>
        <taxon>Actinomycetes</taxon>
        <taxon>Kitasatosporales</taxon>
        <taxon>Streptomycetaceae</taxon>
        <taxon>Streptacidiphilus</taxon>
    </lineage>
</organism>
<dbReference type="Proteomes" id="UP001592528">
    <property type="component" value="Unassembled WGS sequence"/>
</dbReference>
<reference evidence="1 2" key="1">
    <citation type="submission" date="2024-09" db="EMBL/GenBank/DDBJ databases">
        <authorList>
            <person name="Lee S.D."/>
        </authorList>
    </citation>
    <scope>NUCLEOTIDE SEQUENCE [LARGE SCALE GENOMIC DNA]</scope>
    <source>
        <strain evidence="1 2">N1-5</strain>
    </source>
</reference>
<dbReference type="EMBL" id="JBHEZZ010000048">
    <property type="protein sequence ID" value="MFC1407514.1"/>
    <property type="molecule type" value="Genomic_DNA"/>
</dbReference>
<sequence>MSNPYLATGTVWRLHHDNQEVARLVVTAADWPWMHADVEPLAGFEEFRPLFAEQEGAIDQEDWEHADTCYVRIRTALTMTLPDGSPVAEFMLRIHDDGSAGWRWHDEPFDPGDQ</sequence>
<comment type="caution">
    <text evidence="1">The sequence shown here is derived from an EMBL/GenBank/DDBJ whole genome shotgun (WGS) entry which is preliminary data.</text>
</comment>
<accession>A0ABV6V1B7</accession>
<evidence type="ECO:0000313" key="2">
    <source>
        <dbReference type="Proteomes" id="UP001592528"/>
    </source>
</evidence>
<evidence type="ECO:0000313" key="1">
    <source>
        <dbReference type="EMBL" id="MFC1407514.1"/>
    </source>
</evidence>
<gene>
    <name evidence="1" type="ORF">ACEZDJ_40185</name>
</gene>
<dbReference type="RefSeq" id="WP_030267139.1">
    <property type="nucleotide sequence ID" value="NZ_JBHEZZ010000048.1"/>
</dbReference>
<protein>
    <submittedName>
        <fullName evidence="1">Uncharacterized protein</fullName>
    </submittedName>
</protein>
<keyword evidence="2" id="KW-1185">Reference proteome</keyword>